<dbReference type="GO" id="GO:0005829">
    <property type="term" value="C:cytosol"/>
    <property type="evidence" value="ECO:0007669"/>
    <property type="project" value="TreeGrafter"/>
</dbReference>
<dbReference type="Gene3D" id="3.40.50.150">
    <property type="entry name" value="Vaccinia Virus protein VP39"/>
    <property type="match status" value="1"/>
</dbReference>
<dbReference type="PANTHER" id="PTHR47806">
    <property type="entry name" value="50S RIBOSOMAL PROTEIN L3 GLUTAMINE METHYLTRANSFERASE"/>
    <property type="match status" value="1"/>
</dbReference>
<dbReference type="GO" id="GO:0036009">
    <property type="term" value="F:protein-glutamine N-methyltransferase activity"/>
    <property type="evidence" value="ECO:0007669"/>
    <property type="project" value="UniProtKB-UniRule"/>
</dbReference>
<evidence type="ECO:0000256" key="1">
    <source>
        <dbReference type="ARBA" id="ARBA00022603"/>
    </source>
</evidence>
<dbReference type="AlphaFoldDB" id="A0A1M4XAU2"/>
<dbReference type="CDD" id="cd02440">
    <property type="entry name" value="AdoMet_MTases"/>
    <property type="match status" value="1"/>
</dbReference>
<dbReference type="GO" id="GO:0005840">
    <property type="term" value="C:ribosome"/>
    <property type="evidence" value="ECO:0007669"/>
    <property type="project" value="UniProtKB-KW"/>
</dbReference>
<name>A0A1M4XAU2_9GAMM</name>
<keyword evidence="6" id="KW-0687">Ribonucleoprotein</keyword>
<dbReference type="SUPFAM" id="SSF53335">
    <property type="entry name" value="S-adenosyl-L-methionine-dependent methyltransferases"/>
    <property type="match status" value="1"/>
</dbReference>
<dbReference type="RefSeq" id="WP_073272035.1">
    <property type="nucleotide sequence ID" value="NZ_FQVA01000001.1"/>
</dbReference>
<keyword evidence="7" id="KW-1185">Reference proteome</keyword>
<feature type="domain" description="Methyltransferase small" evidence="5">
    <location>
        <begin position="134"/>
        <end position="214"/>
    </location>
</feature>
<dbReference type="InterPro" id="IPR002052">
    <property type="entry name" value="DNA_methylase_N6_adenine_CS"/>
</dbReference>
<dbReference type="Pfam" id="PF05175">
    <property type="entry name" value="MTS"/>
    <property type="match status" value="1"/>
</dbReference>
<comment type="similarity">
    <text evidence="4">Belongs to the protein N5-glutamine methyltransferase family. PrmB subfamily.</text>
</comment>
<accession>A0A1M4XAU2</accession>
<dbReference type="Gene3D" id="1.10.8.10">
    <property type="entry name" value="DNA helicase RuvA subunit, C-terminal domain"/>
    <property type="match status" value="1"/>
</dbReference>
<evidence type="ECO:0000259" key="5">
    <source>
        <dbReference type="Pfam" id="PF05175"/>
    </source>
</evidence>
<dbReference type="NCBIfam" id="TIGR00536">
    <property type="entry name" value="hemK_fam"/>
    <property type="match status" value="1"/>
</dbReference>
<evidence type="ECO:0000313" key="7">
    <source>
        <dbReference type="Proteomes" id="UP000184170"/>
    </source>
</evidence>
<dbReference type="InterPro" id="IPR029063">
    <property type="entry name" value="SAM-dependent_MTases_sf"/>
</dbReference>
<sequence length="307" mass="34619">MIERRESSLHELATVLDYIRWGASRFNEAGLWFGHGTDSAWDEAVLLVMHTLHLPLESKPEVLQARLTMEERREVLGILERRVEERLPASYLTNEAHFCGMSFYVDERVLVPRSPIGELIRGEFQPWLKVEPLAILDLCCGSGCIGIACAEAFPEARVDLSDISDGAIEVAQININRHQLNERVRAVQSDLFAGLDGFSYELIVCNPPYVDARDLAEMPDEYRAEPEIALGSGEDGLDFTRRLLREAANHLQPDGLLVCEVGNSWEALEKAFPEVPFLWPEFEDGGHGVFVISREELLAYQSFFDAE</sequence>
<keyword evidence="1 4" id="KW-0489">Methyltransferase</keyword>
<keyword evidence="6" id="KW-0689">Ribosomal protein</keyword>
<dbReference type="EC" id="2.1.1.298" evidence="4"/>
<reference evidence="7" key="1">
    <citation type="submission" date="2016-11" db="EMBL/GenBank/DDBJ databases">
        <authorList>
            <person name="Varghese N."/>
            <person name="Submissions S."/>
        </authorList>
    </citation>
    <scope>NUCLEOTIDE SEQUENCE [LARGE SCALE GENOMIC DNA]</scope>
    <source>
        <strain evidence="7">CGMCC 1.7063</strain>
    </source>
</reference>
<comment type="function">
    <text evidence="4">Methylates ribosomal protein uL3 on a specific glutamine residue.</text>
</comment>
<dbReference type="FunFam" id="3.40.50.150:FF:000042">
    <property type="entry name" value="50S ribosomal protein L3 glutamine methyltransferase"/>
    <property type="match status" value="1"/>
</dbReference>
<keyword evidence="3 4" id="KW-0949">S-adenosyl-L-methionine</keyword>
<proteinExistence type="inferred from homology"/>
<evidence type="ECO:0000256" key="4">
    <source>
        <dbReference type="HAMAP-Rule" id="MF_02125"/>
    </source>
</evidence>
<dbReference type="GO" id="GO:0032259">
    <property type="term" value="P:methylation"/>
    <property type="evidence" value="ECO:0007669"/>
    <property type="project" value="UniProtKB-KW"/>
</dbReference>
<evidence type="ECO:0000256" key="2">
    <source>
        <dbReference type="ARBA" id="ARBA00022679"/>
    </source>
</evidence>
<keyword evidence="2 4" id="KW-0808">Transferase</keyword>
<comment type="catalytic activity">
    <reaction evidence="4">
        <text>L-glutaminyl-[ribosomal protein uL3] + S-adenosyl-L-methionine = N(5)-methyl-L-glutaminyl-[ribosomal protein uL3] + S-adenosyl-L-homocysteine + H(+)</text>
        <dbReference type="Rhea" id="RHEA:45020"/>
        <dbReference type="Rhea" id="RHEA-COMP:11063"/>
        <dbReference type="Rhea" id="RHEA-COMP:11064"/>
        <dbReference type="ChEBI" id="CHEBI:15378"/>
        <dbReference type="ChEBI" id="CHEBI:30011"/>
        <dbReference type="ChEBI" id="CHEBI:57856"/>
        <dbReference type="ChEBI" id="CHEBI:59789"/>
        <dbReference type="ChEBI" id="CHEBI:61891"/>
        <dbReference type="EC" id="2.1.1.298"/>
    </reaction>
</comment>
<dbReference type="GO" id="GO:0003676">
    <property type="term" value="F:nucleic acid binding"/>
    <property type="evidence" value="ECO:0007669"/>
    <property type="project" value="InterPro"/>
</dbReference>
<evidence type="ECO:0000256" key="3">
    <source>
        <dbReference type="ARBA" id="ARBA00022691"/>
    </source>
</evidence>
<dbReference type="PROSITE" id="PS00092">
    <property type="entry name" value="N6_MTASE"/>
    <property type="match status" value="1"/>
</dbReference>
<protein>
    <recommendedName>
        <fullName evidence="4">Ribosomal protein uL3 glutamine methyltransferase</fullName>
        <shortName evidence="4">uL3 MTase</shortName>
        <ecNumber evidence="4">2.1.1.298</ecNumber>
    </recommendedName>
    <alternativeName>
        <fullName evidence="4">N5-glutamine methyltransferase PrmB</fullName>
    </alternativeName>
</protein>
<dbReference type="Proteomes" id="UP000184170">
    <property type="component" value="Unassembled WGS sequence"/>
</dbReference>
<dbReference type="InterPro" id="IPR004556">
    <property type="entry name" value="HemK-like"/>
</dbReference>
<organism evidence="6 7">
    <name type="scientific">Microbulbifer donghaiensis</name>
    <dbReference type="NCBI Taxonomy" id="494016"/>
    <lineage>
        <taxon>Bacteria</taxon>
        <taxon>Pseudomonadati</taxon>
        <taxon>Pseudomonadota</taxon>
        <taxon>Gammaproteobacteria</taxon>
        <taxon>Cellvibrionales</taxon>
        <taxon>Microbulbiferaceae</taxon>
        <taxon>Microbulbifer</taxon>
    </lineage>
</organism>
<dbReference type="PANTHER" id="PTHR47806:SF1">
    <property type="entry name" value="RIBOSOMAL PROTEIN UL3 GLUTAMINE METHYLTRANSFERASE"/>
    <property type="match status" value="1"/>
</dbReference>
<evidence type="ECO:0000313" key="6">
    <source>
        <dbReference type="EMBL" id="SHE90476.1"/>
    </source>
</evidence>
<dbReference type="PIRSF" id="PIRSF037167">
    <property type="entry name" value="Mtase_YfcB_prd"/>
    <property type="match status" value="1"/>
</dbReference>
<dbReference type="STRING" id="494016.SAMN04487965_0915"/>
<gene>
    <name evidence="4" type="primary">prmB</name>
    <name evidence="6" type="ORF">SAMN04487965_0915</name>
</gene>
<dbReference type="EMBL" id="FQVA01000001">
    <property type="protein sequence ID" value="SHE90476.1"/>
    <property type="molecule type" value="Genomic_DNA"/>
</dbReference>
<dbReference type="HAMAP" id="MF_02125">
    <property type="entry name" value="L3_methyltr_PrmB"/>
    <property type="match status" value="1"/>
</dbReference>
<dbReference type="NCBIfam" id="TIGR03533">
    <property type="entry name" value="L3_gln_methyl"/>
    <property type="match status" value="1"/>
</dbReference>
<dbReference type="InterPro" id="IPR017127">
    <property type="entry name" value="Ribosome_uL3_MTase"/>
</dbReference>
<dbReference type="InterPro" id="IPR007848">
    <property type="entry name" value="Small_mtfrase_dom"/>
</dbReference>
<dbReference type="OrthoDB" id="9800643at2"/>